<protein>
    <recommendedName>
        <fullName evidence="3">Lipoprotein</fullName>
    </recommendedName>
</protein>
<organism evidence="1 2">
    <name type="scientific">Salinicoccus cyprini</name>
    <dbReference type="NCBI Taxonomy" id="2493691"/>
    <lineage>
        <taxon>Bacteria</taxon>
        <taxon>Bacillati</taxon>
        <taxon>Bacillota</taxon>
        <taxon>Bacilli</taxon>
        <taxon>Bacillales</taxon>
        <taxon>Staphylococcaceae</taxon>
        <taxon>Salinicoccus</taxon>
    </lineage>
</organism>
<accession>A0A558AUE8</accession>
<evidence type="ECO:0008006" key="3">
    <source>
        <dbReference type="Google" id="ProtNLM"/>
    </source>
</evidence>
<keyword evidence="2" id="KW-1185">Reference proteome</keyword>
<proteinExistence type="predicted"/>
<sequence length="244" mass="26362">MKRAIILLMVFGLAGCGYTGLMPETYDGEAFVKNEAAINAYQEDKLLFADDIAERFPFVDSSELSGTVESSAGATMTLEPGTYKVGEDLAPGRYRGTVMENAGAIVVEDGAGIRILEISIGLETPSAQFDLKPGYTLTFKSRDGELDISQIGNDMMEASATGSIMLPAGTYTVGTHIESGKYWLATESLPIMGESGEHRIYWNVDGTYRNYGQMEALDPESSVSVQINSGDTIVSDYNIELGRQ</sequence>
<dbReference type="RefSeq" id="WP_145288822.1">
    <property type="nucleotide sequence ID" value="NZ_VMSJ01000003.1"/>
</dbReference>
<name>A0A558AUE8_9STAP</name>
<evidence type="ECO:0000313" key="2">
    <source>
        <dbReference type="Proteomes" id="UP000315103"/>
    </source>
</evidence>
<comment type="caution">
    <text evidence="1">The sequence shown here is derived from an EMBL/GenBank/DDBJ whole genome shotgun (WGS) entry which is preliminary data.</text>
</comment>
<gene>
    <name evidence="1" type="ORF">FO441_08815</name>
</gene>
<dbReference type="AlphaFoldDB" id="A0A558AUE8"/>
<dbReference type="Proteomes" id="UP000315103">
    <property type="component" value="Unassembled WGS sequence"/>
</dbReference>
<reference evidence="1 2" key="1">
    <citation type="submission" date="2019-07" db="EMBL/GenBank/DDBJ databases">
        <title>Salinicoccus cyprini sp. nov., isolated from gastro-intestinal tract of mirror carp, Cyprinus carpio var. specularis, collected from Gobind Sagar Reservoir, Himachal Pradesh, India.</title>
        <authorList>
            <person name="Talwar C."/>
            <person name="Singh A.K."/>
            <person name="Lal R."/>
            <person name="Negi R.K."/>
        </authorList>
    </citation>
    <scope>NUCLEOTIDE SEQUENCE [LARGE SCALE GENOMIC DNA]</scope>
    <source>
        <strain evidence="1 2">CT19</strain>
    </source>
</reference>
<dbReference type="OrthoDB" id="1650483at2"/>
<evidence type="ECO:0000313" key="1">
    <source>
        <dbReference type="EMBL" id="TVT27796.1"/>
    </source>
</evidence>
<dbReference type="EMBL" id="VMSJ01000003">
    <property type="protein sequence ID" value="TVT27796.1"/>
    <property type="molecule type" value="Genomic_DNA"/>
</dbReference>
<dbReference type="PROSITE" id="PS51257">
    <property type="entry name" value="PROKAR_LIPOPROTEIN"/>
    <property type="match status" value="1"/>
</dbReference>